<evidence type="ECO:0000256" key="3">
    <source>
        <dbReference type="ARBA" id="ARBA00022448"/>
    </source>
</evidence>
<comment type="subcellular location">
    <subcellularLocation>
        <location evidence="1">Cell outer membrane</location>
    </subcellularLocation>
</comment>
<name>A0A372NWM2_9SPHI</name>
<dbReference type="PANTHER" id="PTHR30026">
    <property type="entry name" value="OUTER MEMBRANE PROTEIN TOLC"/>
    <property type="match status" value="1"/>
</dbReference>
<dbReference type="InterPro" id="IPR051906">
    <property type="entry name" value="TolC-like"/>
</dbReference>
<proteinExistence type="inferred from homology"/>
<comment type="caution">
    <text evidence="9">The sequence shown here is derived from an EMBL/GenBank/DDBJ whole genome shotgun (WGS) entry which is preliminary data.</text>
</comment>
<dbReference type="GO" id="GO:0015562">
    <property type="term" value="F:efflux transmembrane transporter activity"/>
    <property type="evidence" value="ECO:0007669"/>
    <property type="project" value="InterPro"/>
</dbReference>
<dbReference type="GO" id="GO:1990281">
    <property type="term" value="C:efflux pump complex"/>
    <property type="evidence" value="ECO:0007669"/>
    <property type="project" value="TreeGrafter"/>
</dbReference>
<dbReference type="GO" id="GO:0015288">
    <property type="term" value="F:porin activity"/>
    <property type="evidence" value="ECO:0007669"/>
    <property type="project" value="TreeGrafter"/>
</dbReference>
<keyword evidence="3" id="KW-0813">Transport</keyword>
<feature type="signal peptide" evidence="8">
    <location>
        <begin position="1"/>
        <end position="19"/>
    </location>
</feature>
<keyword evidence="10" id="KW-1185">Reference proteome</keyword>
<evidence type="ECO:0000256" key="2">
    <source>
        <dbReference type="ARBA" id="ARBA00007613"/>
    </source>
</evidence>
<organism evidence="9 10">
    <name type="scientific">Mucilaginibacter conchicola</name>
    <dbReference type="NCBI Taxonomy" id="2303333"/>
    <lineage>
        <taxon>Bacteria</taxon>
        <taxon>Pseudomonadati</taxon>
        <taxon>Bacteroidota</taxon>
        <taxon>Sphingobacteriia</taxon>
        <taxon>Sphingobacteriales</taxon>
        <taxon>Sphingobacteriaceae</taxon>
        <taxon>Mucilaginibacter</taxon>
    </lineage>
</organism>
<protein>
    <submittedName>
        <fullName evidence="9">TolC family protein</fullName>
    </submittedName>
</protein>
<keyword evidence="5" id="KW-0812">Transmembrane</keyword>
<dbReference type="InterPro" id="IPR003423">
    <property type="entry name" value="OMP_efflux"/>
</dbReference>
<evidence type="ECO:0000256" key="4">
    <source>
        <dbReference type="ARBA" id="ARBA00022452"/>
    </source>
</evidence>
<gene>
    <name evidence="9" type="ORF">D0C36_12810</name>
</gene>
<dbReference type="PANTHER" id="PTHR30026:SF20">
    <property type="entry name" value="OUTER MEMBRANE PROTEIN TOLC"/>
    <property type="match status" value="1"/>
</dbReference>
<evidence type="ECO:0000313" key="9">
    <source>
        <dbReference type="EMBL" id="RFZ93037.1"/>
    </source>
</evidence>
<dbReference type="Pfam" id="PF02321">
    <property type="entry name" value="OEP"/>
    <property type="match status" value="2"/>
</dbReference>
<accession>A0A372NWM2</accession>
<dbReference type="EMBL" id="QWDC01000002">
    <property type="protein sequence ID" value="RFZ93037.1"/>
    <property type="molecule type" value="Genomic_DNA"/>
</dbReference>
<dbReference type="SUPFAM" id="SSF56954">
    <property type="entry name" value="Outer membrane efflux proteins (OEP)"/>
    <property type="match status" value="1"/>
</dbReference>
<evidence type="ECO:0000256" key="1">
    <source>
        <dbReference type="ARBA" id="ARBA00004442"/>
    </source>
</evidence>
<comment type="similarity">
    <text evidence="2">Belongs to the outer membrane factor (OMF) (TC 1.B.17) family.</text>
</comment>
<evidence type="ECO:0000256" key="6">
    <source>
        <dbReference type="ARBA" id="ARBA00023136"/>
    </source>
</evidence>
<sequence>MLKKSILTILTLLPVLAQAQSAWSLKSCIEYGLKNNRSQAVYANEKRAADAKAKEALAGYLPSISLNGEVDNNIKPQTTVIPAGVFGPEDVRVAFTKKYNTTATAQLDQTIYDQSLITGLKANRYNKEQAVLNQQQNDEAIIYNISSAYYQIFVYHEQLDLLRANQETYRKQIEISRLQVKKGTTLQKDLDKVTVDYNNSLSQTRVAESNLTLAENQLKFEMGYPINNPIQIDSTSANNAIHISNAVLPDTSAFAVGNRVDYRLSVVNSKLLEIDEKRIKSGIFPKLTAFVRYGGVGFADNLGPSFSGMTDYSVVGLKLSFPLFDFFKRDAQYKQAKYKRLNAIENLKLDEGKYQLEYENAKTKLLKEQSNVENNHHNIDLAQSVFKVTDLQYQKGTTDLTDWLNARNSVKEAQNNYVQSLYNFILARIDMEKSAGSLKTFYSSLQ</sequence>
<evidence type="ECO:0000313" key="10">
    <source>
        <dbReference type="Proteomes" id="UP000264217"/>
    </source>
</evidence>
<dbReference type="Gene3D" id="1.20.1600.10">
    <property type="entry name" value="Outer membrane efflux proteins (OEP)"/>
    <property type="match status" value="1"/>
</dbReference>
<keyword evidence="6" id="KW-0472">Membrane</keyword>
<keyword evidence="7" id="KW-0998">Cell outer membrane</keyword>
<dbReference type="Proteomes" id="UP000264217">
    <property type="component" value="Unassembled WGS sequence"/>
</dbReference>
<feature type="chain" id="PRO_5016852769" evidence="8">
    <location>
        <begin position="20"/>
        <end position="446"/>
    </location>
</feature>
<evidence type="ECO:0000256" key="7">
    <source>
        <dbReference type="ARBA" id="ARBA00023237"/>
    </source>
</evidence>
<dbReference type="GO" id="GO:0009279">
    <property type="term" value="C:cell outer membrane"/>
    <property type="evidence" value="ECO:0007669"/>
    <property type="project" value="UniProtKB-SubCell"/>
</dbReference>
<keyword evidence="4" id="KW-1134">Transmembrane beta strand</keyword>
<dbReference type="RefSeq" id="WP_117392744.1">
    <property type="nucleotide sequence ID" value="NZ_QWDC01000002.1"/>
</dbReference>
<dbReference type="AlphaFoldDB" id="A0A372NWM2"/>
<reference evidence="9 10" key="1">
    <citation type="submission" date="2018-08" db="EMBL/GenBank/DDBJ databases">
        <title>Mucilaginibacter sp. MYSH2.</title>
        <authorList>
            <person name="Seo T."/>
        </authorList>
    </citation>
    <scope>NUCLEOTIDE SEQUENCE [LARGE SCALE GENOMIC DNA]</scope>
    <source>
        <strain evidence="9 10">MYSH2</strain>
    </source>
</reference>
<evidence type="ECO:0000256" key="5">
    <source>
        <dbReference type="ARBA" id="ARBA00022692"/>
    </source>
</evidence>
<keyword evidence="8" id="KW-0732">Signal</keyword>
<evidence type="ECO:0000256" key="8">
    <source>
        <dbReference type="SAM" id="SignalP"/>
    </source>
</evidence>
<dbReference type="OrthoDB" id="367883at2"/>